<dbReference type="Pfam" id="PF14545">
    <property type="entry name" value="DBB"/>
    <property type="match status" value="1"/>
</dbReference>
<evidence type="ECO:0000259" key="2">
    <source>
        <dbReference type="SMART" id="SM01282"/>
    </source>
</evidence>
<keyword evidence="4" id="KW-1185">Reference proteome</keyword>
<dbReference type="Proteomes" id="UP000005408">
    <property type="component" value="Unassembled WGS sequence"/>
</dbReference>
<evidence type="ECO:0000313" key="3">
    <source>
        <dbReference type="EnsemblMetazoa" id="G365.10:cds"/>
    </source>
</evidence>
<accession>A0A8W8N2A2</accession>
<dbReference type="InterPro" id="IPR017893">
    <property type="entry name" value="DBB_domain"/>
</dbReference>
<feature type="compositionally biased region" description="Basic residues" evidence="1">
    <location>
        <begin position="389"/>
        <end position="399"/>
    </location>
</feature>
<feature type="region of interest" description="Disordered" evidence="1">
    <location>
        <begin position="376"/>
        <end position="517"/>
    </location>
</feature>
<dbReference type="Gene3D" id="3.40.50.10140">
    <property type="entry name" value="Toll/interleukin-1 receptor homology (TIR) domain"/>
    <property type="match status" value="1"/>
</dbReference>
<feature type="compositionally biased region" description="Basic and acidic residues" evidence="1">
    <location>
        <begin position="674"/>
        <end position="690"/>
    </location>
</feature>
<feature type="region of interest" description="Disordered" evidence="1">
    <location>
        <begin position="615"/>
        <end position="729"/>
    </location>
</feature>
<dbReference type="SMART" id="SM01282">
    <property type="entry name" value="DBB"/>
    <property type="match status" value="1"/>
</dbReference>
<proteinExistence type="predicted"/>
<evidence type="ECO:0000256" key="1">
    <source>
        <dbReference type="SAM" id="MobiDB-lite"/>
    </source>
</evidence>
<feature type="compositionally biased region" description="Low complexity" evidence="1">
    <location>
        <begin position="628"/>
        <end position="652"/>
    </location>
</feature>
<dbReference type="InterPro" id="IPR035897">
    <property type="entry name" value="Toll_tir_struct_dom_sf"/>
</dbReference>
<feature type="compositionally biased region" description="Basic and acidic residues" evidence="1">
    <location>
        <begin position="701"/>
        <end position="716"/>
    </location>
</feature>
<dbReference type="InterPro" id="IPR052446">
    <property type="entry name" value="B-cell_PI3K-Signaling_Adptrs"/>
</dbReference>
<dbReference type="EnsemblMetazoa" id="G365.10">
    <property type="protein sequence ID" value="G365.10:cds"/>
    <property type="gene ID" value="G365"/>
</dbReference>
<reference evidence="3" key="1">
    <citation type="submission" date="2022-08" db="UniProtKB">
        <authorList>
            <consortium name="EnsemblMetazoa"/>
        </authorList>
    </citation>
    <scope>IDENTIFICATION</scope>
    <source>
        <strain evidence="3">05x7-T-G4-1.051#20</strain>
    </source>
</reference>
<evidence type="ECO:0000313" key="4">
    <source>
        <dbReference type="Proteomes" id="UP000005408"/>
    </source>
</evidence>
<dbReference type="GO" id="GO:0005102">
    <property type="term" value="F:signaling receptor binding"/>
    <property type="evidence" value="ECO:0007669"/>
    <property type="project" value="TreeGrafter"/>
</dbReference>
<name>A0A8W8N2A2_MAGGI</name>
<protein>
    <recommendedName>
        <fullName evidence="2">DBB domain-containing protein</fullName>
    </recommendedName>
</protein>
<dbReference type="PANTHER" id="PTHR16267:SF11">
    <property type="entry name" value="STUMPS, ISOFORM E"/>
    <property type="match status" value="1"/>
</dbReference>
<organism evidence="3 4">
    <name type="scientific">Magallana gigas</name>
    <name type="common">Pacific oyster</name>
    <name type="synonym">Crassostrea gigas</name>
    <dbReference type="NCBI Taxonomy" id="29159"/>
    <lineage>
        <taxon>Eukaryota</taxon>
        <taxon>Metazoa</taxon>
        <taxon>Spiralia</taxon>
        <taxon>Lophotrochozoa</taxon>
        <taxon>Mollusca</taxon>
        <taxon>Bivalvia</taxon>
        <taxon>Autobranchia</taxon>
        <taxon>Pteriomorphia</taxon>
        <taxon>Ostreida</taxon>
        <taxon>Ostreoidea</taxon>
        <taxon>Ostreidae</taxon>
        <taxon>Magallana</taxon>
    </lineage>
</organism>
<dbReference type="PANTHER" id="PTHR16267">
    <property type="entry name" value="BANK1/PIK3AP1 FAMILY MEMBER"/>
    <property type="match status" value="1"/>
</dbReference>
<feature type="region of interest" description="Disordered" evidence="1">
    <location>
        <begin position="591"/>
        <end position="610"/>
    </location>
</feature>
<feature type="domain" description="DBB" evidence="2">
    <location>
        <begin position="147"/>
        <end position="271"/>
    </location>
</feature>
<feature type="compositionally biased region" description="Pro residues" evidence="1">
    <location>
        <begin position="717"/>
        <end position="729"/>
    </location>
</feature>
<dbReference type="AlphaFoldDB" id="A0A8W8N2A2"/>
<sequence>MPHVCLLYSVVDGQSWEKYFTKLLDKSILTHVSLSVKVDSVETEKTFSECSVVVVILTMNLVECLLEPNSSVSDKLNSHQSVAVIVWSSLAEEFGKVKDRFSNSSKWREIQCDGSSGQCQKVIADLAGLVDEQEKSRKKKRHKRKTLEFIPDRVHKSNEKIAIIFHDKPSGTVQIKLEGGEYIDCRRQNDQTYTFKAPLHDFGVTKITVYVDGSPVHHCPFTYQTPSLEAFRSISFLAQSLGLNKDNMQELDRKLVEIYEATLPADLTLHRAANVHMMSNKVKRSDYGIPTLLHFAAQYGLTDLCCSVLDTPGSLAAFHIENKDGLDPAQIADKEGFHELASFIRMFVETAAVIEVSDELYLHMTGEHLYNNRSELQEEHKETTEKLQKLHTSKPKKKLPPVPKKQSRPPLPKSISEPILEEPEEIKPETPKRKELPLPQSKSFVIREPTKKPEGPQFAKRNPSPSPPVVKRSFSSDSLRPERGQEPPSNRSMSPAELMGMSGSGLNIERSPGSLGSSSLDELIEIQKGVSEKEFSIDEAERLYSAWRERNRSFKMSMKDRQKGLEDMRNTYAGVIHQAKARGERQSLFERIKSTFGGRKSSREDIYQPKIKHTTYERVADWTQNRASTLSSGSSSSGSSRDSRMSISSQDSVYHSSDTDSDDSTSQRRGGTTGDDKKRRLINKHLDVNRSRHYSLAKRLSYKDHYLQQPITEDHVGPPPVPPRSTRPK</sequence>
<feature type="compositionally biased region" description="Basic and acidic residues" evidence="1">
    <location>
        <begin position="425"/>
        <end position="436"/>
    </location>
</feature>
<feature type="compositionally biased region" description="Basic and acidic residues" evidence="1">
    <location>
        <begin position="376"/>
        <end position="388"/>
    </location>
</feature>